<sequence>MTSASGKRKVSTEVSEKSDAGSQRSEVRCSIRTSQESEALPEELRVGEEKFIRFTSKSHG</sequence>
<feature type="region of interest" description="Disordered" evidence="1">
    <location>
        <begin position="1"/>
        <end position="42"/>
    </location>
</feature>
<organism evidence="2 3">
    <name type="scientific">Komarekiella delphini-convector SJRDD-AB1</name>
    <dbReference type="NCBI Taxonomy" id="2593771"/>
    <lineage>
        <taxon>Bacteria</taxon>
        <taxon>Bacillati</taxon>
        <taxon>Cyanobacteriota</taxon>
        <taxon>Cyanophyceae</taxon>
        <taxon>Nostocales</taxon>
        <taxon>Nostocaceae</taxon>
        <taxon>Komarekiella</taxon>
        <taxon>Komarekiella delphini-convector</taxon>
    </lineage>
</organism>
<dbReference type="Proteomes" id="UP001165986">
    <property type="component" value="Unassembled WGS sequence"/>
</dbReference>
<proteinExistence type="predicted"/>
<dbReference type="EMBL" id="VJXY01000007">
    <property type="protein sequence ID" value="MBD6616031.1"/>
    <property type="molecule type" value="Genomic_DNA"/>
</dbReference>
<reference evidence="2" key="1">
    <citation type="submission" date="2019-07" db="EMBL/GenBank/DDBJ databases">
        <title>Toxilogical consequences of a new and cryptic species of cyanobacteria (Komarekiella delphini-convector) recovered from the epidermis of a bottlenose dolphin and 1500 ft. in the air.</title>
        <authorList>
            <person name="Brown A.O."/>
            <person name="Dvorak P."/>
            <person name="Villanueva C.D."/>
            <person name="Foss A.J."/>
            <person name="Garvey A.D."/>
            <person name="Gibson Q.A."/>
            <person name="Johansen J.R."/>
            <person name="Casamatta D.A."/>
        </authorList>
    </citation>
    <scope>NUCLEOTIDE SEQUENCE</scope>
    <source>
        <strain evidence="2">SJRDD-AB1</strain>
    </source>
</reference>
<evidence type="ECO:0000256" key="1">
    <source>
        <dbReference type="SAM" id="MobiDB-lite"/>
    </source>
</evidence>
<evidence type="ECO:0000313" key="2">
    <source>
        <dbReference type="EMBL" id="MBD6616031.1"/>
    </source>
</evidence>
<comment type="caution">
    <text evidence="2">The sequence shown here is derived from an EMBL/GenBank/DDBJ whole genome shotgun (WGS) entry which is preliminary data.</text>
</comment>
<accession>A0AA40SVG5</accession>
<keyword evidence="3" id="KW-1185">Reference proteome</keyword>
<name>A0AA40SVG5_9NOST</name>
<protein>
    <submittedName>
        <fullName evidence="2">Uncharacterized protein</fullName>
    </submittedName>
</protein>
<dbReference type="AlphaFoldDB" id="A0AA40SVG5"/>
<gene>
    <name evidence="2" type="ORF">FNW02_09370</name>
</gene>
<feature type="compositionally biased region" description="Basic and acidic residues" evidence="1">
    <location>
        <begin position="10"/>
        <end position="29"/>
    </location>
</feature>
<evidence type="ECO:0000313" key="3">
    <source>
        <dbReference type="Proteomes" id="UP001165986"/>
    </source>
</evidence>